<evidence type="ECO:0000313" key="2">
    <source>
        <dbReference type="Proteomes" id="UP000820669"/>
    </source>
</evidence>
<dbReference type="PANTHER" id="PTHR20883:SF48">
    <property type="entry name" value="ECTOINE DIOXYGENASE"/>
    <property type="match status" value="1"/>
</dbReference>
<dbReference type="InterPro" id="IPR008775">
    <property type="entry name" value="Phytyl_CoA_dOase-like"/>
</dbReference>
<comment type="caution">
    <text evidence="1">The sequence shown here is derived from an EMBL/GenBank/DDBJ whole genome shotgun (WGS) entry which is preliminary data.</text>
</comment>
<evidence type="ECO:0000313" key="1">
    <source>
        <dbReference type="EMBL" id="NMI02150.1"/>
    </source>
</evidence>
<accession>A0ABX1SMA7</accession>
<dbReference type="EMBL" id="JAAXLA010000126">
    <property type="protein sequence ID" value="NMI02150.1"/>
    <property type="molecule type" value="Genomic_DNA"/>
</dbReference>
<dbReference type="Gene3D" id="2.60.120.620">
    <property type="entry name" value="q2cbj1_9rhob like domain"/>
    <property type="match status" value="1"/>
</dbReference>
<dbReference type="RefSeq" id="WP_169385653.1">
    <property type="nucleotide sequence ID" value="NZ_JAAXLA010000126.1"/>
</dbReference>
<sequence length="242" mass="25521">MDGATTLAELGVHDGVLEAPARAALAADGYVVLDGLLDAAVLRDLHACVDEHLIRERDGPLWRPGRTLHADLLDAGPAVDATWTAPRLLAAVAAVLGPELQLRRVHYRAPQPGFGAQSLHADFAGPAPEDGPRMAVVIVALVDVTENGGATRVLPGSHRWHYAAPSSAVDVPHPGERLVPLAAGSALVLDGHLWHSGTRNRTDRTGDALRITFARRGTAGPDYPDVSTETFDRLGPAAMVLL</sequence>
<dbReference type="Proteomes" id="UP000820669">
    <property type="component" value="Unassembled WGS sequence"/>
</dbReference>
<dbReference type="SUPFAM" id="SSF51197">
    <property type="entry name" value="Clavaminate synthase-like"/>
    <property type="match status" value="1"/>
</dbReference>
<dbReference type="Pfam" id="PF05721">
    <property type="entry name" value="PhyH"/>
    <property type="match status" value="1"/>
</dbReference>
<organism evidence="1 2">
    <name type="scientific">Pseudonocardia acidicola</name>
    <dbReference type="NCBI Taxonomy" id="2724939"/>
    <lineage>
        <taxon>Bacteria</taxon>
        <taxon>Bacillati</taxon>
        <taxon>Actinomycetota</taxon>
        <taxon>Actinomycetes</taxon>
        <taxon>Pseudonocardiales</taxon>
        <taxon>Pseudonocardiaceae</taxon>
        <taxon>Pseudonocardia</taxon>
    </lineage>
</organism>
<gene>
    <name evidence="1" type="ORF">HF526_33385</name>
</gene>
<proteinExistence type="predicted"/>
<keyword evidence="2" id="KW-1185">Reference proteome</keyword>
<reference evidence="1 2" key="1">
    <citation type="submission" date="2020-04" db="EMBL/GenBank/DDBJ databases">
        <authorList>
            <person name="Klaysubun C."/>
            <person name="Duangmal K."/>
            <person name="Lipun K."/>
        </authorList>
    </citation>
    <scope>NUCLEOTIDE SEQUENCE [LARGE SCALE GENOMIC DNA]</scope>
    <source>
        <strain evidence="1 2">K10HN5</strain>
    </source>
</reference>
<protein>
    <recommendedName>
        <fullName evidence="3">Phytanoyl-CoA dioxygenase PhyH</fullName>
    </recommendedName>
</protein>
<name>A0ABX1SMA7_9PSEU</name>
<dbReference type="PANTHER" id="PTHR20883">
    <property type="entry name" value="PHYTANOYL-COA DIOXYGENASE DOMAIN CONTAINING 1"/>
    <property type="match status" value="1"/>
</dbReference>
<evidence type="ECO:0008006" key="3">
    <source>
        <dbReference type="Google" id="ProtNLM"/>
    </source>
</evidence>